<name>A0AC35U6M4_9BILA</name>
<accession>A0AC35U6M4</accession>
<evidence type="ECO:0000313" key="2">
    <source>
        <dbReference type="WBParaSite" id="RSKR_0000784400.1"/>
    </source>
</evidence>
<protein>
    <submittedName>
        <fullName evidence="2">G_PROTEIN_RECEP_F3_4 domain-containing protein</fullName>
    </submittedName>
</protein>
<dbReference type="WBParaSite" id="RSKR_0000784400.1">
    <property type="protein sequence ID" value="RSKR_0000784400.1"/>
    <property type="gene ID" value="RSKR_0000784400"/>
</dbReference>
<proteinExistence type="predicted"/>
<reference evidence="2" key="1">
    <citation type="submission" date="2016-11" db="UniProtKB">
        <authorList>
            <consortium name="WormBaseParasite"/>
        </authorList>
    </citation>
    <scope>IDENTIFICATION</scope>
    <source>
        <strain evidence="2">KR3021</strain>
    </source>
</reference>
<evidence type="ECO:0000313" key="1">
    <source>
        <dbReference type="Proteomes" id="UP000095286"/>
    </source>
</evidence>
<dbReference type="Proteomes" id="UP000095286">
    <property type="component" value="Unplaced"/>
</dbReference>
<sequence length="307" mass="35364">MGLQVLIIQLSFVAVLSALLLNKYGNWRIQHKIVTLSTFIGWYLSFIIIFVLPLDVGITFYEKCISEQMNSNQSTLTCDQPNGMVDNDVLYDLWRIVYWTSQLLTWIVLPIMQKYSTAADFTACRKLKSAILNNAIYYTSYLVIFVLCLLYALSKGLTLNWEHLRVLTTTASNSWGLFLLVVLLGYGLIEVPRKMWLISDPKYRLNKLYFSLSNIRAGKNEAEETTKEVYKEARDALELLKNDFDTRENIAEIVSKFKKDLIREIDAVKSNADYSHGGIQIDNLDIIRNITYLVCVDLTIFYLIICI</sequence>
<organism evidence="1 2">
    <name type="scientific">Rhabditophanes sp. KR3021</name>
    <dbReference type="NCBI Taxonomy" id="114890"/>
    <lineage>
        <taxon>Eukaryota</taxon>
        <taxon>Metazoa</taxon>
        <taxon>Ecdysozoa</taxon>
        <taxon>Nematoda</taxon>
        <taxon>Chromadorea</taxon>
        <taxon>Rhabditida</taxon>
        <taxon>Tylenchina</taxon>
        <taxon>Panagrolaimomorpha</taxon>
        <taxon>Strongyloidoidea</taxon>
        <taxon>Alloionematidae</taxon>
        <taxon>Rhabditophanes</taxon>
    </lineage>
</organism>